<dbReference type="EMBL" id="WKJM01000003">
    <property type="protein sequence ID" value="MRX07229.1"/>
    <property type="molecule type" value="Genomic_DNA"/>
</dbReference>
<sequence length="96" mass="10886">MAQPARTPFPCNGCGKCCRQVDKSAETDWLDRGDGVCRHFDETSKRCLIYAERPLVCRVEEYYARHLSTQVSWEHFVAINLDICARLPGPDAPAQD</sequence>
<gene>
    <name evidence="1" type="ORF">GJ697_05205</name>
</gene>
<evidence type="ECO:0000313" key="1">
    <source>
        <dbReference type="EMBL" id="MRX07229.1"/>
    </source>
</evidence>
<dbReference type="InterPro" id="IPR005358">
    <property type="entry name" value="Puta_zinc/iron-chelating_dom"/>
</dbReference>
<dbReference type="RefSeq" id="WP_154362029.1">
    <property type="nucleotide sequence ID" value="NZ_WKJM01000003.1"/>
</dbReference>
<dbReference type="Pfam" id="PF03692">
    <property type="entry name" value="CxxCxxCC"/>
    <property type="match status" value="1"/>
</dbReference>
<comment type="caution">
    <text evidence="1">The sequence shown here is derived from an EMBL/GenBank/DDBJ whole genome shotgun (WGS) entry which is preliminary data.</text>
</comment>
<name>A0A6L5QC56_9BURK</name>
<dbReference type="AlphaFoldDB" id="A0A6L5QC56"/>
<accession>A0A6L5QC56</accession>
<proteinExistence type="predicted"/>
<reference evidence="1 2" key="1">
    <citation type="submission" date="2019-11" db="EMBL/GenBank/DDBJ databases">
        <title>Novel species isolated from a subtropical stream in China.</title>
        <authorList>
            <person name="Lu H."/>
        </authorList>
    </citation>
    <scope>NUCLEOTIDE SEQUENCE [LARGE SCALE GENOMIC DNA]</scope>
    <source>
        <strain evidence="1 2">FT25W</strain>
    </source>
</reference>
<organism evidence="1 2">
    <name type="scientific">Duganella alba</name>
    <dbReference type="NCBI Taxonomy" id="2666081"/>
    <lineage>
        <taxon>Bacteria</taxon>
        <taxon>Pseudomonadati</taxon>
        <taxon>Pseudomonadota</taxon>
        <taxon>Betaproteobacteria</taxon>
        <taxon>Burkholderiales</taxon>
        <taxon>Oxalobacteraceae</taxon>
        <taxon>Telluria group</taxon>
        <taxon>Duganella</taxon>
    </lineage>
</organism>
<protein>
    <submittedName>
        <fullName evidence="1">YkgJ family cysteine cluster protein</fullName>
    </submittedName>
</protein>
<evidence type="ECO:0000313" key="2">
    <source>
        <dbReference type="Proteomes" id="UP000481037"/>
    </source>
</evidence>
<dbReference type="Proteomes" id="UP000481037">
    <property type="component" value="Unassembled WGS sequence"/>
</dbReference>
<keyword evidence="2" id="KW-1185">Reference proteome</keyword>